<reference evidence="2" key="2">
    <citation type="submission" date="2020-10" db="UniProtKB">
        <authorList>
            <consortium name="WormBaseParasite"/>
        </authorList>
    </citation>
    <scope>IDENTIFICATION</scope>
</reference>
<evidence type="ECO:0000313" key="1">
    <source>
        <dbReference type="Proteomes" id="UP000492821"/>
    </source>
</evidence>
<name>A0A7E4VXN4_PANRE</name>
<dbReference type="AlphaFoldDB" id="A0A7E4VXN4"/>
<evidence type="ECO:0000313" key="2">
    <source>
        <dbReference type="WBParaSite" id="Pan_g4525.t1"/>
    </source>
</evidence>
<proteinExistence type="predicted"/>
<dbReference type="WBParaSite" id="Pan_g4525.t1">
    <property type="protein sequence ID" value="Pan_g4525.t1"/>
    <property type="gene ID" value="Pan_g4525"/>
</dbReference>
<reference evidence="1" key="1">
    <citation type="journal article" date="2013" name="Genetics">
        <title>The draft genome and transcriptome of Panagrellus redivivus are shaped by the harsh demands of a free-living lifestyle.</title>
        <authorList>
            <person name="Srinivasan J."/>
            <person name="Dillman A.R."/>
            <person name="Macchietto M.G."/>
            <person name="Heikkinen L."/>
            <person name="Lakso M."/>
            <person name="Fracchia K.M."/>
            <person name="Antoshechkin I."/>
            <person name="Mortazavi A."/>
            <person name="Wong G."/>
            <person name="Sternberg P.W."/>
        </authorList>
    </citation>
    <scope>NUCLEOTIDE SEQUENCE [LARGE SCALE GENOMIC DNA]</scope>
    <source>
        <strain evidence="1">MT8872</strain>
    </source>
</reference>
<keyword evidence="1" id="KW-1185">Reference proteome</keyword>
<sequence>MPWGGGGDSRVSSVQLNGCELFLPREEARWLAEIRERGEKGISGWILADAGTVKCRRSAGQLAIGIGGLCPEAMKVEVVKKATFKRGDASGDSLSYFVDGKGRIKRHLETRCGFYH</sequence>
<dbReference type="Proteomes" id="UP000492821">
    <property type="component" value="Unassembled WGS sequence"/>
</dbReference>
<accession>A0A7E4VXN4</accession>
<organism evidence="1 2">
    <name type="scientific">Panagrellus redivivus</name>
    <name type="common">Microworm</name>
    <dbReference type="NCBI Taxonomy" id="6233"/>
    <lineage>
        <taxon>Eukaryota</taxon>
        <taxon>Metazoa</taxon>
        <taxon>Ecdysozoa</taxon>
        <taxon>Nematoda</taxon>
        <taxon>Chromadorea</taxon>
        <taxon>Rhabditida</taxon>
        <taxon>Tylenchina</taxon>
        <taxon>Panagrolaimomorpha</taxon>
        <taxon>Panagrolaimoidea</taxon>
        <taxon>Panagrolaimidae</taxon>
        <taxon>Panagrellus</taxon>
    </lineage>
</organism>
<protein>
    <submittedName>
        <fullName evidence="2">XdhC_CoxI domain-containing protein</fullName>
    </submittedName>
</protein>